<name>A0A1V5T1U2_9BACT</name>
<dbReference type="NCBIfam" id="TIGR00244">
    <property type="entry name" value="transcriptional regulator NrdR"/>
    <property type="match status" value="1"/>
</dbReference>
<evidence type="ECO:0000256" key="5">
    <source>
        <dbReference type="ARBA" id="ARBA00023015"/>
    </source>
</evidence>
<comment type="cofactor">
    <cofactor evidence="8">
        <name>Zn(2+)</name>
        <dbReference type="ChEBI" id="CHEBI:29105"/>
    </cofactor>
    <text evidence="8">Binds 1 zinc ion.</text>
</comment>
<keyword evidence="3 8" id="KW-0863">Zinc-finger</keyword>
<dbReference type="Proteomes" id="UP000485569">
    <property type="component" value="Unassembled WGS sequence"/>
</dbReference>
<evidence type="ECO:0000256" key="3">
    <source>
        <dbReference type="ARBA" id="ARBA00022771"/>
    </source>
</evidence>
<keyword evidence="1 8" id="KW-0678">Repressor</keyword>
<dbReference type="Pfam" id="PF22811">
    <property type="entry name" value="Zn_ribbon_NrdR"/>
    <property type="match status" value="1"/>
</dbReference>
<evidence type="ECO:0000256" key="8">
    <source>
        <dbReference type="HAMAP-Rule" id="MF_00440"/>
    </source>
</evidence>
<dbReference type="InterPro" id="IPR003796">
    <property type="entry name" value="RNR_NrdR-like"/>
</dbReference>
<sequence length="153" mass="17870">MHCPVCGEPDSRVIDSRVADGGSGVRRRRECPKCLKRFTTYERLERKPLVIIKKDGRREIFDREKVLNGMLKAVEKRPISVEILESITDLIEKEIRDEGYEEVSSSRVGEKVMEKLKELDQVAYVRFASVYREFRDIDQFMEILTTLKTGEKQ</sequence>
<comment type="similarity">
    <text evidence="8">Belongs to the NrdR family.</text>
</comment>
<comment type="caution">
    <text evidence="10">The sequence shown here is derived from an EMBL/GenBank/DDBJ whole genome shotgun (WGS) entry which is preliminary data.</text>
</comment>
<reference evidence="10" key="1">
    <citation type="submission" date="2017-02" db="EMBL/GenBank/DDBJ databases">
        <title>Delving into the versatile metabolic prowess of the omnipresent phylum Bacteroidetes.</title>
        <authorList>
            <person name="Nobu M.K."/>
            <person name="Mei R."/>
            <person name="Narihiro T."/>
            <person name="Kuroda K."/>
            <person name="Liu W.-T."/>
        </authorList>
    </citation>
    <scope>NUCLEOTIDE SEQUENCE</scope>
    <source>
        <strain evidence="10">ADurb.Bin276</strain>
    </source>
</reference>
<keyword evidence="8" id="KW-0479">Metal-binding</keyword>
<dbReference type="InterPro" id="IPR005144">
    <property type="entry name" value="ATP-cone_dom"/>
</dbReference>
<gene>
    <name evidence="8 10" type="primary">nrdR</name>
    <name evidence="10" type="ORF">BWY41_00511</name>
</gene>
<organism evidence="10">
    <name type="scientific">Candidatus Atribacter allofermentans</name>
    <dbReference type="NCBI Taxonomy" id="1852833"/>
    <lineage>
        <taxon>Bacteria</taxon>
        <taxon>Pseudomonadati</taxon>
        <taxon>Atribacterota</taxon>
        <taxon>Atribacteria</taxon>
        <taxon>Atribacterales</taxon>
        <taxon>Atribacteraceae</taxon>
        <taxon>Atribacter</taxon>
    </lineage>
</organism>
<dbReference type="PANTHER" id="PTHR30455">
    <property type="entry name" value="TRANSCRIPTIONAL REPRESSOR NRDR"/>
    <property type="match status" value="1"/>
</dbReference>
<proteinExistence type="inferred from homology"/>
<evidence type="ECO:0000313" key="10">
    <source>
        <dbReference type="EMBL" id="OQA60740.1"/>
    </source>
</evidence>
<keyword evidence="6 8" id="KW-0238">DNA-binding</keyword>
<dbReference type="PANTHER" id="PTHR30455:SF2">
    <property type="entry name" value="TRANSCRIPTIONAL REPRESSOR NRDR"/>
    <property type="match status" value="1"/>
</dbReference>
<comment type="function">
    <text evidence="8">Negatively regulates transcription of bacterial ribonucleotide reductase nrd genes and operons by binding to NrdR-boxes.</text>
</comment>
<keyword evidence="2 8" id="KW-0547">Nucleotide-binding</keyword>
<keyword evidence="7 8" id="KW-0804">Transcription</keyword>
<evidence type="ECO:0000256" key="2">
    <source>
        <dbReference type="ARBA" id="ARBA00022741"/>
    </source>
</evidence>
<dbReference type="EMBL" id="MWBQ01000033">
    <property type="protein sequence ID" value="OQA60740.1"/>
    <property type="molecule type" value="Genomic_DNA"/>
</dbReference>
<keyword evidence="5 8" id="KW-0805">Transcription regulation</keyword>
<dbReference type="HAMAP" id="MF_00440">
    <property type="entry name" value="NrdR"/>
    <property type="match status" value="1"/>
</dbReference>
<dbReference type="AlphaFoldDB" id="A0A1V5T1U2"/>
<feature type="zinc finger region" evidence="8">
    <location>
        <begin position="3"/>
        <end position="34"/>
    </location>
</feature>
<dbReference type="Pfam" id="PF03477">
    <property type="entry name" value="ATP-cone"/>
    <property type="match status" value="1"/>
</dbReference>
<dbReference type="GO" id="GO:0005524">
    <property type="term" value="F:ATP binding"/>
    <property type="evidence" value="ECO:0007669"/>
    <property type="project" value="UniProtKB-UniRule"/>
</dbReference>
<evidence type="ECO:0000256" key="7">
    <source>
        <dbReference type="ARBA" id="ARBA00023163"/>
    </source>
</evidence>
<evidence type="ECO:0000256" key="6">
    <source>
        <dbReference type="ARBA" id="ARBA00023125"/>
    </source>
</evidence>
<evidence type="ECO:0000259" key="9">
    <source>
        <dbReference type="PROSITE" id="PS51161"/>
    </source>
</evidence>
<evidence type="ECO:0000256" key="1">
    <source>
        <dbReference type="ARBA" id="ARBA00022491"/>
    </source>
</evidence>
<protein>
    <recommendedName>
        <fullName evidence="8">Transcriptional repressor NrdR</fullName>
    </recommendedName>
</protein>
<keyword evidence="4 8" id="KW-0067">ATP-binding</keyword>
<dbReference type="GO" id="GO:0008270">
    <property type="term" value="F:zinc ion binding"/>
    <property type="evidence" value="ECO:0007669"/>
    <property type="project" value="UniProtKB-UniRule"/>
</dbReference>
<accession>A0A1V5T1U2</accession>
<dbReference type="PROSITE" id="PS51161">
    <property type="entry name" value="ATP_CONE"/>
    <property type="match status" value="1"/>
</dbReference>
<dbReference type="InterPro" id="IPR055173">
    <property type="entry name" value="NrdR-like_N"/>
</dbReference>
<dbReference type="GO" id="GO:0045892">
    <property type="term" value="P:negative regulation of DNA-templated transcription"/>
    <property type="evidence" value="ECO:0007669"/>
    <property type="project" value="UniProtKB-UniRule"/>
</dbReference>
<evidence type="ECO:0000256" key="4">
    <source>
        <dbReference type="ARBA" id="ARBA00022840"/>
    </source>
</evidence>
<dbReference type="GO" id="GO:0003677">
    <property type="term" value="F:DNA binding"/>
    <property type="evidence" value="ECO:0007669"/>
    <property type="project" value="UniProtKB-KW"/>
</dbReference>
<keyword evidence="8" id="KW-0862">Zinc</keyword>
<feature type="domain" description="ATP-cone" evidence="9">
    <location>
        <begin position="49"/>
        <end position="139"/>
    </location>
</feature>